<dbReference type="InterPro" id="IPR032675">
    <property type="entry name" value="LRR_dom_sf"/>
</dbReference>
<dbReference type="GO" id="GO:0043531">
    <property type="term" value="F:ADP binding"/>
    <property type="evidence" value="ECO:0007669"/>
    <property type="project" value="InterPro"/>
</dbReference>
<dbReference type="Proteomes" id="UP000019116">
    <property type="component" value="Chromosome Un"/>
</dbReference>
<dbReference type="InterPro" id="IPR056789">
    <property type="entry name" value="LRR_R13L1-DRL21"/>
</dbReference>
<evidence type="ECO:0000259" key="8">
    <source>
        <dbReference type="Pfam" id="PF00931"/>
    </source>
</evidence>
<evidence type="ECO:0000259" key="12">
    <source>
        <dbReference type="Pfam" id="PF25019"/>
    </source>
</evidence>
<dbReference type="InterPro" id="IPR057906">
    <property type="entry name" value="Nal1"/>
</dbReference>
<dbReference type="GO" id="GO:0009626">
    <property type="term" value="P:plant-type hypersensitive response"/>
    <property type="evidence" value="ECO:0007669"/>
    <property type="project" value="UniProtKB-ARBA"/>
</dbReference>
<dbReference type="PANTHER" id="PTHR31521">
    <property type="entry name" value="EXPRESSED PROTEIN"/>
    <property type="match status" value="1"/>
</dbReference>
<keyword evidence="2" id="KW-0433">Leucine-rich repeat</keyword>
<feature type="domain" description="Disease resistance N-terminal" evidence="9">
    <location>
        <begin position="14"/>
        <end position="91"/>
    </location>
</feature>
<dbReference type="SUPFAM" id="SSF52047">
    <property type="entry name" value="RNI-like"/>
    <property type="match status" value="1"/>
</dbReference>
<dbReference type="EnsemblPlants" id="TraesCSU02G141500.1">
    <property type="protein sequence ID" value="TraesCSU02G141500.1"/>
    <property type="gene ID" value="TraesCSU02G141500"/>
</dbReference>
<reference evidence="13" key="1">
    <citation type="submission" date="2018-08" db="EMBL/GenBank/DDBJ databases">
        <authorList>
            <person name="Rossello M."/>
        </authorList>
    </citation>
    <scope>NUCLEOTIDE SEQUENCE [LARGE SCALE GENOMIC DNA]</scope>
    <source>
        <strain evidence="13">cv. Chinese Spring</strain>
    </source>
</reference>
<dbReference type="InterPro" id="IPR041118">
    <property type="entry name" value="Rx_N"/>
</dbReference>
<evidence type="ECO:0000313" key="14">
    <source>
        <dbReference type="Proteomes" id="UP000019116"/>
    </source>
</evidence>
<dbReference type="Gene3D" id="3.80.10.10">
    <property type="entry name" value="Ribonuclease Inhibitor"/>
    <property type="match status" value="3"/>
</dbReference>
<dbReference type="PANTHER" id="PTHR31521:SF2">
    <property type="entry name" value="EXPRESSED PROTEIN"/>
    <property type="match status" value="1"/>
</dbReference>
<dbReference type="Pfam" id="PF00931">
    <property type="entry name" value="NB-ARC"/>
    <property type="match status" value="1"/>
</dbReference>
<dbReference type="Gramene" id="TraesWEE_scaffold_116097_01G000100.1">
    <property type="protein sequence ID" value="TraesWEE_scaffold_116097_01G000100.1"/>
    <property type="gene ID" value="TraesWEE_scaffold_116097_01G000100"/>
</dbReference>
<dbReference type="Gramene" id="TraesROB_scaffold_122660_01G000100.1">
    <property type="protein sequence ID" value="TraesROB_scaffold_122660_01G000100.1"/>
    <property type="gene ID" value="TraesROB_scaffold_122660_01G000100"/>
</dbReference>
<evidence type="ECO:0000256" key="5">
    <source>
        <dbReference type="ARBA" id="ARBA00022821"/>
    </source>
</evidence>
<dbReference type="SUPFAM" id="SSF52540">
    <property type="entry name" value="P-loop containing nucleoside triphosphate hydrolases"/>
    <property type="match status" value="1"/>
</dbReference>
<name>A0A3B6U6T6_WHEAT</name>
<evidence type="ECO:0000256" key="2">
    <source>
        <dbReference type="ARBA" id="ARBA00022614"/>
    </source>
</evidence>
<sequence>MAAAIVGGMVASGVIKVVITEIGSAIGGKIKLHKNLKRDLEKMKMTLESVEAALSDAERRSITDSSALLWVNRLKDAMYDISGILDDFESDTNLLGAMRKKINMPDKMKKMQERLQKITEDHQNYSAPLETRYNEQQIPDTWENAGNMEEVEIIGRTDDKQEIFTRLSGSSTEGTTFVSLWGFGGIGKTTLARSVYNDPKFEKHSRVWVYVSQVFDLKKIGNTIISKLSEQSQQIPDMDSIKIRLQKLLAEKKNILIILDDLWEKHPPQLEYLKSMLKQGDGCKVMVVVTTRDEGIASEIGTVEPYNLPQLSDEMCWEIIRQKSNFETRHDKERLEPIGKDIANKCKGVALAAQSLGCMLKSKLYGEWNSVRTNHFWNLSTSIDASSRHEVLGSLLLSYNLMPPCLKLCFAYCAIFQKGHNLMKYELINQWVALGFVEPSCTFSNWQVGESYIMQLMAMSFLQHSKADNDINITLFTMHDLVHDLARSVMAEEFNLAGPNCRYAQLTDCKKPLTSSSTSPEKLRALHVMDNDSLPYQFHRDAYSPAKYLRVLDLGRLYLNELPDSVGQLKQLRYLSAPKIRDGTNLKWIGMLRELNYLDLRESYSISVLPESIGEMKGLMYVDLSRCWGLKELPHSFAKLKELVYLNLSSNYYVLGIPEALAHLTKLQYLVLSECGKLRGLPEVIGGLTELRYLNLSGCIHSIFDSSSTNQTESFIDRICTIPSMEHLDLSHNGYPLISIPESASCLRKLVLDRCRQVTKLPECLAKMDPQSLFGLLPAFSVSADDAGCNTNLGILEYINPDELSITELENVKSQEETRNIKLSEKQRIVQLTLKWNPRAKRYVDDMELLRELVPPTSLEEFAIYGYISADLPDWVMSIGNYLPNVVRMVMFHLPNCNSLPPISQLPNLRVLTLEYMESLEEWNTTYSSGEDNVNELMFCNLEEVNIHDCPKLMIKPHLPRAASWSIRGSDNVLISWADSMPHNGASSSSSPLGATTNLKVEWSKVPLHQWRLLHHLPGLSDLHINACNNLTSSPKITLALQSLKSLTLQSSDQSILLELVGELTSLQQLAINRLTYLKEFPDNMRQLKQLQSLTLNHCTLRQLPLWLGELASLKKLVISNCSGLMTLPNSIGQLVGLQELAIAYCHHDLAQWCEAEENNTKLAHIEEKSIHIDPCYAPRAAIHSSRRSSPLRWPLLRKKIKK</sequence>
<accession>A0A3B6U6T6</accession>
<dbReference type="InterPro" id="IPR058922">
    <property type="entry name" value="WHD_DRP"/>
</dbReference>
<keyword evidence="3" id="KW-0677">Repeat</keyword>
<dbReference type="STRING" id="4565.A0A3B6U6T6"/>
<evidence type="ECO:0000313" key="13">
    <source>
        <dbReference type="EnsemblPlants" id="TraesCSU02G141500.1"/>
    </source>
</evidence>
<comment type="similarity">
    <text evidence="1">Belongs to the disease resistance NB-LRR family.</text>
</comment>
<dbReference type="InterPro" id="IPR042197">
    <property type="entry name" value="Apaf_helical"/>
</dbReference>
<feature type="domain" description="NB-ARC" evidence="8">
    <location>
        <begin position="157"/>
        <end position="325"/>
    </location>
</feature>
<evidence type="ECO:0000256" key="7">
    <source>
        <dbReference type="SAM" id="Coils"/>
    </source>
</evidence>
<evidence type="ECO:0000256" key="3">
    <source>
        <dbReference type="ARBA" id="ARBA00022737"/>
    </source>
</evidence>
<feature type="coiled-coil region" evidence="7">
    <location>
        <begin position="33"/>
        <end position="60"/>
    </location>
</feature>
<dbReference type="AlphaFoldDB" id="A0A3B6U6T6"/>
<dbReference type="Pfam" id="PF25019">
    <property type="entry name" value="LRR_R13L1-DRL21"/>
    <property type="match status" value="1"/>
</dbReference>
<evidence type="ECO:0000256" key="1">
    <source>
        <dbReference type="ARBA" id="ARBA00008894"/>
    </source>
</evidence>
<evidence type="ECO:0008006" key="15">
    <source>
        <dbReference type="Google" id="ProtNLM"/>
    </source>
</evidence>
<organism evidence="13">
    <name type="scientific">Triticum aestivum</name>
    <name type="common">Wheat</name>
    <dbReference type="NCBI Taxonomy" id="4565"/>
    <lineage>
        <taxon>Eukaryota</taxon>
        <taxon>Viridiplantae</taxon>
        <taxon>Streptophyta</taxon>
        <taxon>Embryophyta</taxon>
        <taxon>Tracheophyta</taxon>
        <taxon>Spermatophyta</taxon>
        <taxon>Magnoliopsida</taxon>
        <taxon>Liliopsida</taxon>
        <taxon>Poales</taxon>
        <taxon>Poaceae</taxon>
        <taxon>BOP clade</taxon>
        <taxon>Pooideae</taxon>
        <taxon>Triticodae</taxon>
        <taxon>Triticeae</taxon>
        <taxon>Triticinae</taxon>
        <taxon>Triticum</taxon>
    </lineage>
</organism>
<dbReference type="Gramene" id="TraesCSU02G141500.1">
    <property type="protein sequence ID" value="TraesCSU02G141500.1"/>
    <property type="gene ID" value="TraesCSU02G141500"/>
</dbReference>
<dbReference type="InterPro" id="IPR036388">
    <property type="entry name" value="WH-like_DNA-bd_sf"/>
</dbReference>
<dbReference type="Gene3D" id="1.10.10.10">
    <property type="entry name" value="Winged helix-like DNA-binding domain superfamily/Winged helix DNA-binding domain"/>
    <property type="match status" value="1"/>
</dbReference>
<dbReference type="PRINTS" id="PR00364">
    <property type="entry name" value="DISEASERSIST"/>
</dbReference>
<keyword evidence="5" id="KW-0611">Plant defense</keyword>
<dbReference type="InterPro" id="IPR027417">
    <property type="entry name" value="P-loop_NTPase"/>
</dbReference>
<evidence type="ECO:0000259" key="11">
    <source>
        <dbReference type="Pfam" id="PF23598"/>
    </source>
</evidence>
<evidence type="ECO:0000259" key="9">
    <source>
        <dbReference type="Pfam" id="PF18052"/>
    </source>
</evidence>
<dbReference type="SUPFAM" id="SSF52058">
    <property type="entry name" value="L domain-like"/>
    <property type="match status" value="1"/>
</dbReference>
<keyword evidence="4" id="KW-0547">Nucleotide-binding</keyword>
<keyword evidence="6 7" id="KW-0175">Coiled coil</keyword>
<dbReference type="FunFam" id="1.10.10.10:FF:000322">
    <property type="entry name" value="Probable disease resistance protein At1g63360"/>
    <property type="match status" value="1"/>
</dbReference>
<evidence type="ECO:0000256" key="6">
    <source>
        <dbReference type="ARBA" id="ARBA00023054"/>
    </source>
</evidence>
<evidence type="ECO:0000256" key="4">
    <source>
        <dbReference type="ARBA" id="ARBA00022741"/>
    </source>
</evidence>
<dbReference type="Pfam" id="PF23598">
    <property type="entry name" value="LRR_14"/>
    <property type="match status" value="1"/>
</dbReference>
<dbReference type="Gramene" id="TraesCSU03G0120500.1">
    <property type="protein sequence ID" value="TraesCSU03G0120500.1.CDS"/>
    <property type="gene ID" value="TraesCSU03G0120500"/>
</dbReference>
<dbReference type="Gene3D" id="1.10.8.430">
    <property type="entry name" value="Helical domain of apoptotic protease-activating factors"/>
    <property type="match status" value="1"/>
</dbReference>
<proteinExistence type="inferred from homology"/>
<dbReference type="InterPro" id="IPR002182">
    <property type="entry name" value="NB-ARC"/>
</dbReference>
<dbReference type="GO" id="GO:0002758">
    <property type="term" value="P:innate immune response-activating signaling pathway"/>
    <property type="evidence" value="ECO:0007669"/>
    <property type="project" value="UniProtKB-ARBA"/>
</dbReference>
<dbReference type="SMR" id="A0A3B6U6T6"/>
<dbReference type="OrthoDB" id="674488at2759"/>
<dbReference type="Gene3D" id="3.40.50.300">
    <property type="entry name" value="P-loop containing nucleotide triphosphate hydrolases"/>
    <property type="match status" value="1"/>
</dbReference>
<dbReference type="GO" id="GO:0042742">
    <property type="term" value="P:defense response to bacterium"/>
    <property type="evidence" value="ECO:0007669"/>
    <property type="project" value="UniProtKB-ARBA"/>
</dbReference>
<keyword evidence="14" id="KW-1185">Reference proteome</keyword>
<protein>
    <recommendedName>
        <fullName evidence="15">NB-ARC domain-containing protein</fullName>
    </recommendedName>
</protein>
<dbReference type="Gene3D" id="1.20.5.4130">
    <property type="match status" value="1"/>
</dbReference>
<reference evidence="13" key="2">
    <citation type="submission" date="2018-10" db="UniProtKB">
        <authorList>
            <consortium name="EnsemblPlants"/>
        </authorList>
    </citation>
    <scope>IDENTIFICATION</scope>
</reference>
<feature type="domain" description="Disease resistance protein winged helix" evidence="10">
    <location>
        <begin position="415"/>
        <end position="486"/>
    </location>
</feature>
<dbReference type="Pfam" id="PF18052">
    <property type="entry name" value="Rx_N"/>
    <property type="match status" value="1"/>
</dbReference>
<dbReference type="Gramene" id="TraesKAR4A01G0441110.1">
    <property type="protein sequence ID" value="cds.TraesKAR4A01G0441110.1"/>
    <property type="gene ID" value="TraesKAR4A01G0441110"/>
</dbReference>
<evidence type="ECO:0000259" key="10">
    <source>
        <dbReference type="Pfam" id="PF23559"/>
    </source>
</evidence>
<dbReference type="Gramene" id="TraesCAD_scaffold_028128_01G000100.1">
    <property type="protein sequence ID" value="TraesCAD_scaffold_028128_01G000100.1"/>
    <property type="gene ID" value="TraesCAD_scaffold_028128_01G000100"/>
</dbReference>
<feature type="domain" description="R13L1/DRL21-like LRR repeat region" evidence="12">
    <location>
        <begin position="802"/>
        <end position="917"/>
    </location>
</feature>
<dbReference type="Pfam" id="PF23559">
    <property type="entry name" value="WHD_DRP"/>
    <property type="match status" value="1"/>
</dbReference>
<dbReference type="InterPro" id="IPR055414">
    <property type="entry name" value="LRR_R13L4/SHOC2-like"/>
</dbReference>
<feature type="domain" description="Disease resistance R13L4/SHOC-2-like LRR" evidence="11">
    <location>
        <begin position="582"/>
        <end position="766"/>
    </location>
</feature>